<dbReference type="PANTHER" id="PTHR22726">
    <property type="entry name" value="METALLOENDOPEPTIDASE OMA1"/>
    <property type="match status" value="1"/>
</dbReference>
<proteinExistence type="inferred from homology"/>
<comment type="cofactor">
    <cofactor evidence="6">
        <name>Zn(2+)</name>
        <dbReference type="ChEBI" id="CHEBI:29105"/>
    </cofactor>
    <text evidence="6">Binds 1 zinc ion per subunit.</text>
</comment>
<dbReference type="GO" id="GO:0004222">
    <property type="term" value="F:metalloendopeptidase activity"/>
    <property type="evidence" value="ECO:0007669"/>
    <property type="project" value="InterPro"/>
</dbReference>
<keyword evidence="11" id="KW-1185">Reference proteome</keyword>
<feature type="domain" description="DUF7092" evidence="9">
    <location>
        <begin position="4"/>
        <end position="79"/>
    </location>
</feature>
<dbReference type="CDD" id="cd07332">
    <property type="entry name" value="M48C_Oma1_like"/>
    <property type="match status" value="1"/>
</dbReference>
<feature type="transmembrane region" description="Helical" evidence="7">
    <location>
        <begin position="93"/>
        <end position="114"/>
    </location>
</feature>
<keyword evidence="2" id="KW-0479">Metal-binding</keyword>
<evidence type="ECO:0000256" key="6">
    <source>
        <dbReference type="RuleBase" id="RU003983"/>
    </source>
</evidence>
<dbReference type="GO" id="GO:0046872">
    <property type="term" value="F:metal ion binding"/>
    <property type="evidence" value="ECO:0007669"/>
    <property type="project" value="UniProtKB-KW"/>
</dbReference>
<organism evidence="10 11">
    <name type="scientific">Vibrio pectenicida</name>
    <dbReference type="NCBI Taxonomy" id="62763"/>
    <lineage>
        <taxon>Bacteria</taxon>
        <taxon>Pseudomonadati</taxon>
        <taxon>Pseudomonadota</taxon>
        <taxon>Gammaproteobacteria</taxon>
        <taxon>Vibrionales</taxon>
        <taxon>Vibrionaceae</taxon>
        <taxon>Vibrio</taxon>
    </lineage>
</organism>
<dbReference type="OrthoDB" id="9810445at2"/>
<dbReference type="EMBL" id="RSFA01000010">
    <property type="protein sequence ID" value="RSD32380.1"/>
    <property type="molecule type" value="Genomic_DNA"/>
</dbReference>
<dbReference type="Pfam" id="PF23368">
    <property type="entry name" value="DUF7092"/>
    <property type="match status" value="1"/>
</dbReference>
<keyword evidence="4 6" id="KW-0862">Zinc</keyword>
<evidence type="ECO:0000256" key="7">
    <source>
        <dbReference type="SAM" id="Phobius"/>
    </source>
</evidence>
<evidence type="ECO:0000259" key="8">
    <source>
        <dbReference type="Pfam" id="PF01435"/>
    </source>
</evidence>
<name>A0A427U6S9_9VIBR</name>
<accession>A0A427U6S9</accession>
<dbReference type="Gene3D" id="3.30.2010.10">
    <property type="entry name" value="Metalloproteases ('zincins'), catalytic domain"/>
    <property type="match status" value="1"/>
</dbReference>
<dbReference type="GO" id="GO:0016020">
    <property type="term" value="C:membrane"/>
    <property type="evidence" value="ECO:0007669"/>
    <property type="project" value="TreeGrafter"/>
</dbReference>
<keyword evidence="3 6" id="KW-0378">Hydrolase</keyword>
<dbReference type="Pfam" id="PF01435">
    <property type="entry name" value="Peptidase_M48"/>
    <property type="match status" value="1"/>
</dbReference>
<protein>
    <submittedName>
        <fullName evidence="10">M48 family metallopeptidase</fullName>
    </submittedName>
</protein>
<dbReference type="InterPro" id="IPR051156">
    <property type="entry name" value="Mito/Outer_Membr_Metalloprot"/>
</dbReference>
<keyword evidence="7" id="KW-0472">Membrane</keyword>
<evidence type="ECO:0000256" key="5">
    <source>
        <dbReference type="ARBA" id="ARBA00023049"/>
    </source>
</evidence>
<keyword evidence="7" id="KW-1133">Transmembrane helix</keyword>
<dbReference type="RefSeq" id="WP_125319922.1">
    <property type="nucleotide sequence ID" value="NZ_AP024889.1"/>
</dbReference>
<feature type="domain" description="Peptidase M48" evidence="8">
    <location>
        <begin position="162"/>
        <end position="330"/>
    </location>
</feature>
<comment type="caution">
    <text evidence="10">The sequence shown here is derived from an EMBL/GenBank/DDBJ whole genome shotgun (WGS) entry which is preliminary data.</text>
</comment>
<gene>
    <name evidence="10" type="ORF">EJA03_03845</name>
</gene>
<evidence type="ECO:0000313" key="10">
    <source>
        <dbReference type="EMBL" id="RSD32380.1"/>
    </source>
</evidence>
<dbReference type="Proteomes" id="UP000269041">
    <property type="component" value="Unassembled WGS sequence"/>
</dbReference>
<evidence type="ECO:0000256" key="4">
    <source>
        <dbReference type="ARBA" id="ARBA00022833"/>
    </source>
</evidence>
<dbReference type="PANTHER" id="PTHR22726:SF1">
    <property type="entry name" value="METALLOENDOPEPTIDASE OMA1, MITOCHONDRIAL"/>
    <property type="match status" value="1"/>
</dbReference>
<comment type="similarity">
    <text evidence="6">Belongs to the peptidase M48 family.</text>
</comment>
<keyword evidence="7" id="KW-0812">Transmembrane</keyword>
<evidence type="ECO:0000313" key="11">
    <source>
        <dbReference type="Proteomes" id="UP000269041"/>
    </source>
</evidence>
<reference evidence="10 11" key="1">
    <citation type="submission" date="2018-12" db="EMBL/GenBank/DDBJ databases">
        <title>Genomic taxonomy of the Vibrionaceae family.</title>
        <authorList>
            <person name="Gomez-Gil B."/>
            <person name="Enciso-Ibarra K."/>
        </authorList>
    </citation>
    <scope>NUCLEOTIDE SEQUENCE [LARGE SCALE GENOMIC DNA]</scope>
    <source>
        <strain evidence="10 11">CAIM 594</strain>
    </source>
</reference>
<dbReference type="GO" id="GO:0051603">
    <property type="term" value="P:proteolysis involved in protein catabolic process"/>
    <property type="evidence" value="ECO:0007669"/>
    <property type="project" value="TreeGrafter"/>
</dbReference>
<evidence type="ECO:0000256" key="1">
    <source>
        <dbReference type="ARBA" id="ARBA00022670"/>
    </source>
</evidence>
<evidence type="ECO:0000256" key="3">
    <source>
        <dbReference type="ARBA" id="ARBA00022801"/>
    </source>
</evidence>
<evidence type="ECO:0000256" key="2">
    <source>
        <dbReference type="ARBA" id="ARBA00022723"/>
    </source>
</evidence>
<dbReference type="InterPro" id="IPR055518">
    <property type="entry name" value="DUF7092"/>
</dbReference>
<keyword evidence="1 6" id="KW-0645">Protease</keyword>
<keyword evidence="5 6" id="KW-0482">Metalloprotease</keyword>
<dbReference type="AlphaFoldDB" id="A0A427U6S9"/>
<evidence type="ECO:0000259" key="9">
    <source>
        <dbReference type="Pfam" id="PF23368"/>
    </source>
</evidence>
<sequence>MLFEGVAFAPRSSERHSAQLDVSQTNHLSLKISGDIVSCDLELADISAPLGKLPVKFTFPNGWVFTVERSEDVDQWLASNQKSSLVDKMESNWIAWLLSAIMCICLVLSFYFYVLPWTSDKVAKAIPEHIALALGDKILESLDSSWEESEISSEEQHEIRLRITQHLAQLETLPYPIEVEFRALEMGANAFALPGGKVVLLDEIVELAQNKQQLDSIILHEIGHVYHRHMLKKLVHSSLLSVGVALLTGEGSGVVDNLAGLGVFFLSNGHSREAELEADVFSKQAMQSLYGTSQPLAEMFELLHEQNRPDIPEWMSTHPDFEQRIQAVHEQ</sequence>
<dbReference type="InterPro" id="IPR001915">
    <property type="entry name" value="Peptidase_M48"/>
</dbReference>